<dbReference type="Proteomes" id="UP000092993">
    <property type="component" value="Unassembled WGS sequence"/>
</dbReference>
<evidence type="ECO:0000313" key="2">
    <source>
        <dbReference type="Proteomes" id="UP000092993"/>
    </source>
</evidence>
<dbReference type="EMBL" id="LUGG01000006">
    <property type="protein sequence ID" value="OBZ73934.1"/>
    <property type="molecule type" value="Genomic_DNA"/>
</dbReference>
<dbReference type="AlphaFoldDB" id="A0A1C7MFY9"/>
<gene>
    <name evidence="1" type="ORF">A0H81_06558</name>
</gene>
<keyword evidence="2" id="KW-1185">Reference proteome</keyword>
<proteinExistence type="predicted"/>
<comment type="caution">
    <text evidence="1">The sequence shown here is derived from an EMBL/GenBank/DDBJ whole genome shotgun (WGS) entry which is preliminary data.</text>
</comment>
<dbReference type="OrthoDB" id="187738at2759"/>
<dbReference type="STRING" id="5627.A0A1C7MFY9"/>
<reference evidence="1 2" key="1">
    <citation type="submission" date="2016-03" db="EMBL/GenBank/DDBJ databases">
        <title>Whole genome sequencing of Grifola frondosa 9006-11.</title>
        <authorList>
            <person name="Min B."/>
            <person name="Park H."/>
            <person name="Kim J.-G."/>
            <person name="Cho H."/>
            <person name="Oh Y.-L."/>
            <person name="Kong W.-S."/>
            <person name="Choi I.-G."/>
        </authorList>
    </citation>
    <scope>NUCLEOTIDE SEQUENCE [LARGE SCALE GENOMIC DNA]</scope>
    <source>
        <strain evidence="1 2">9006-11</strain>
    </source>
</reference>
<name>A0A1C7MFY9_GRIFR</name>
<accession>A0A1C7MFY9</accession>
<evidence type="ECO:0000313" key="1">
    <source>
        <dbReference type="EMBL" id="OBZ73934.1"/>
    </source>
</evidence>
<dbReference type="Gene3D" id="1.20.1440.340">
    <property type="match status" value="1"/>
</dbReference>
<protein>
    <submittedName>
        <fullName evidence="1">Uncharacterized protein</fullName>
    </submittedName>
</protein>
<sequence length="145" mass="15872">MFAPMLKSASIPSAQEEYDVADAVHTAASVISMPHSALYIRFFPTISADLIPLPTSRTLPRAVFICSNVLVVSDKVVGAKIHYNLRVIETLVGAQVLALRLGLMLAPSDRPTFREVLGWWLEVPEEKGGRLSSTLICCAQGWSEF</sequence>
<organism evidence="1 2">
    <name type="scientific">Grifola frondosa</name>
    <name type="common">Maitake</name>
    <name type="synonym">Polyporus frondosus</name>
    <dbReference type="NCBI Taxonomy" id="5627"/>
    <lineage>
        <taxon>Eukaryota</taxon>
        <taxon>Fungi</taxon>
        <taxon>Dikarya</taxon>
        <taxon>Basidiomycota</taxon>
        <taxon>Agaricomycotina</taxon>
        <taxon>Agaricomycetes</taxon>
        <taxon>Polyporales</taxon>
        <taxon>Grifolaceae</taxon>
        <taxon>Grifola</taxon>
    </lineage>
</organism>